<gene>
    <name evidence="3" type="ORF">PMIN01_01233</name>
</gene>
<dbReference type="Pfam" id="PF25540">
    <property type="entry name" value="DUF7923"/>
    <property type="match status" value="1"/>
</dbReference>
<accession>A0A9P6GWX4</accession>
<dbReference type="EMBL" id="WJXW01000001">
    <property type="protein sequence ID" value="KAF9741694.1"/>
    <property type="molecule type" value="Genomic_DNA"/>
</dbReference>
<evidence type="ECO:0000259" key="2">
    <source>
        <dbReference type="Pfam" id="PF25543"/>
    </source>
</evidence>
<reference evidence="3" key="1">
    <citation type="journal article" date="2020" name="Mol. Plant Microbe Interact.">
        <title>Genome Sequence of the Biocontrol Agent Coniothyrium minitans strain Conio (IMI 134523).</title>
        <authorList>
            <person name="Patel D."/>
            <person name="Shittu T.A."/>
            <person name="Baroncelli R."/>
            <person name="Muthumeenakshi S."/>
            <person name="Osborne T.H."/>
            <person name="Janganan T.K."/>
            <person name="Sreenivasaprasad S."/>
        </authorList>
    </citation>
    <scope>NUCLEOTIDE SEQUENCE</scope>
    <source>
        <strain evidence="3">Conio</strain>
    </source>
</reference>
<feature type="domain" description="Tandem CCCH zinc finger" evidence="2">
    <location>
        <begin position="383"/>
        <end position="433"/>
    </location>
</feature>
<dbReference type="AlphaFoldDB" id="A0A9P6GWX4"/>
<dbReference type="Proteomes" id="UP000756921">
    <property type="component" value="Unassembled WGS sequence"/>
</dbReference>
<sequence>MDDQAIAAVIHDQGELAEMDEQLRKLQLRATDQIEHLKLAVEMCAQTLKENAATHSELLLRFTRLQKKYEALNVGQPSGENVVKIKSYVMVLVDAHSHKFKDGMISDRSKGGPLAARLLREAVGEYLLTHLPDLSQTRIIVQTFANLKQLSTDALKQGLLDSRSPSLATFASGFSGRVDSDFIDVQDKAVIRNKITSMWEERLQDCVEDSSCVQVFLAAAGCGLFTESFEHVVDYEGQVTLILTGFNDQEQSRLALPSVSFPTVFRTLNIDLGVAARGYVRARKDLKGADQVHSNAMIRKHLDADLAKASYLPSQSPPGLIPVNSKNERLDLYTSERTPKELSAYRVRAHIREPCAFYHLGQGCQNVPCEYSHDPLGPDALYCLQFILRGFPCVEGSSCQRLDCFRGHVCQKDGCLGTAANCNMKKDLHLADLRISEYVKPRADKIAVENMSVPNNGDLIDLF</sequence>
<evidence type="ECO:0000313" key="3">
    <source>
        <dbReference type="EMBL" id="KAF9741694.1"/>
    </source>
</evidence>
<feature type="domain" description="DUF7923" evidence="1">
    <location>
        <begin position="86"/>
        <end position="265"/>
    </location>
</feature>
<keyword evidence="4" id="KW-1185">Reference proteome</keyword>
<dbReference type="PANTHER" id="PTHR37543:SF1">
    <property type="entry name" value="CCCH ZINC FINGER DNA BINDING PROTEIN (AFU_ORTHOLOGUE AFUA_5G12760)"/>
    <property type="match status" value="1"/>
</dbReference>
<dbReference type="OrthoDB" id="2270193at2759"/>
<dbReference type="PANTHER" id="PTHR37543">
    <property type="entry name" value="CCCH ZINC FINGER DNA BINDING PROTEIN (AFU_ORTHOLOGUE AFUA_5G12760)"/>
    <property type="match status" value="1"/>
</dbReference>
<dbReference type="InterPro" id="IPR057683">
    <property type="entry name" value="DUF7923"/>
</dbReference>
<dbReference type="Pfam" id="PF25543">
    <property type="entry name" value="zf-CCCH_tandem"/>
    <property type="match status" value="1"/>
</dbReference>
<evidence type="ECO:0000259" key="1">
    <source>
        <dbReference type="Pfam" id="PF25540"/>
    </source>
</evidence>
<evidence type="ECO:0000313" key="4">
    <source>
        <dbReference type="Proteomes" id="UP000756921"/>
    </source>
</evidence>
<organism evidence="3 4">
    <name type="scientific">Paraphaeosphaeria minitans</name>
    <dbReference type="NCBI Taxonomy" id="565426"/>
    <lineage>
        <taxon>Eukaryota</taxon>
        <taxon>Fungi</taxon>
        <taxon>Dikarya</taxon>
        <taxon>Ascomycota</taxon>
        <taxon>Pezizomycotina</taxon>
        <taxon>Dothideomycetes</taxon>
        <taxon>Pleosporomycetidae</taxon>
        <taxon>Pleosporales</taxon>
        <taxon>Massarineae</taxon>
        <taxon>Didymosphaeriaceae</taxon>
        <taxon>Paraphaeosphaeria</taxon>
    </lineage>
</organism>
<protein>
    <submittedName>
        <fullName evidence="3">C-x8-c-x5-c-x3-h type zinc finger protein</fullName>
    </submittedName>
</protein>
<comment type="caution">
    <text evidence="3">The sequence shown here is derived from an EMBL/GenBank/DDBJ whole genome shotgun (WGS) entry which is preliminary data.</text>
</comment>
<proteinExistence type="predicted"/>
<name>A0A9P6GWX4_9PLEO</name>
<dbReference type="InterPro" id="IPR057654">
    <property type="entry name" value="Znf-CCCH_tandem"/>
</dbReference>